<dbReference type="SUPFAM" id="SSF51206">
    <property type="entry name" value="cAMP-binding domain-like"/>
    <property type="match status" value="1"/>
</dbReference>
<reference evidence="1 2" key="1">
    <citation type="submission" date="2018-07" db="EMBL/GenBank/DDBJ databases">
        <title>Dyadobacter roseus sp. nov., isolated from rose rhizosphere soil.</title>
        <authorList>
            <person name="Chen L."/>
        </authorList>
    </citation>
    <scope>NUCLEOTIDE SEQUENCE [LARGE SCALE GENOMIC DNA]</scope>
    <source>
        <strain evidence="1 2">RS19</strain>
    </source>
</reference>
<comment type="caution">
    <text evidence="1">The sequence shown here is derived from an EMBL/GenBank/DDBJ whole genome shotgun (WGS) entry which is preliminary data.</text>
</comment>
<organism evidence="1 2">
    <name type="scientific">Dyadobacter luteus</name>
    <dbReference type="NCBI Taxonomy" id="2259619"/>
    <lineage>
        <taxon>Bacteria</taxon>
        <taxon>Pseudomonadati</taxon>
        <taxon>Bacteroidota</taxon>
        <taxon>Cytophagia</taxon>
        <taxon>Cytophagales</taxon>
        <taxon>Spirosomataceae</taxon>
        <taxon>Dyadobacter</taxon>
    </lineage>
</organism>
<dbReference type="Gene3D" id="2.60.120.10">
    <property type="entry name" value="Jelly Rolls"/>
    <property type="match status" value="1"/>
</dbReference>
<keyword evidence="2" id="KW-1185">Reference proteome</keyword>
<evidence type="ECO:0000313" key="1">
    <source>
        <dbReference type="EMBL" id="REA63564.1"/>
    </source>
</evidence>
<accession>A0A3D8YG83</accession>
<dbReference type="InterPro" id="IPR018490">
    <property type="entry name" value="cNMP-bd_dom_sf"/>
</dbReference>
<proteinExistence type="predicted"/>
<evidence type="ECO:0000313" key="2">
    <source>
        <dbReference type="Proteomes" id="UP000256373"/>
    </source>
</evidence>
<dbReference type="InterPro" id="IPR014710">
    <property type="entry name" value="RmlC-like_jellyroll"/>
</dbReference>
<protein>
    <recommendedName>
        <fullName evidence="3">Crp/Fnr family transcriptional regulator</fullName>
    </recommendedName>
</protein>
<dbReference type="EMBL" id="QNUL01000002">
    <property type="protein sequence ID" value="REA63564.1"/>
    <property type="molecule type" value="Genomic_DNA"/>
</dbReference>
<dbReference type="RefSeq" id="WP_115829313.1">
    <property type="nucleotide sequence ID" value="NZ_QNUL01000002.1"/>
</dbReference>
<gene>
    <name evidence="1" type="ORF">DSL64_03730</name>
</gene>
<name>A0A3D8YG83_9BACT</name>
<dbReference type="Proteomes" id="UP000256373">
    <property type="component" value="Unassembled WGS sequence"/>
</dbReference>
<sequence length="186" mass="21791">MNKSRLITYLSHLHPIRPEFEELLSKKLQQHIFKKGRALREPLRSSSVWFVAHGILKASYYDQVGNEHVTRFWHEDEILLLEVNAYKSIPSADYLIMLEDTVLLSLPDHVIGYCLKNFREAHTLRAMLFHKDRDRAEVLGHLLKLPLADGYGKFREIYPVHRIPVKDVASYLGVHPKRISELRSKR</sequence>
<dbReference type="OrthoDB" id="947112at2"/>
<evidence type="ECO:0008006" key="3">
    <source>
        <dbReference type="Google" id="ProtNLM"/>
    </source>
</evidence>
<dbReference type="AlphaFoldDB" id="A0A3D8YG83"/>